<name>A0ABR3FCE1_9AGAR</name>
<comment type="caution">
    <text evidence="2">The sequence shown here is derived from an EMBL/GenBank/DDBJ whole genome shotgun (WGS) entry which is preliminary data.</text>
</comment>
<protein>
    <submittedName>
        <fullName evidence="2">Uncharacterized protein</fullName>
    </submittedName>
</protein>
<dbReference type="EMBL" id="JBAHYK010000563">
    <property type="protein sequence ID" value="KAL0572944.1"/>
    <property type="molecule type" value="Genomic_DNA"/>
</dbReference>
<evidence type="ECO:0000256" key="1">
    <source>
        <dbReference type="SAM" id="MobiDB-lite"/>
    </source>
</evidence>
<dbReference type="Proteomes" id="UP001465976">
    <property type="component" value="Unassembled WGS sequence"/>
</dbReference>
<sequence>MRNWLRNRKDQSKDASGNIDSTGFVIDCNSRWASNETLTNWYMMSCTTLDNPNFDQFFEAAMKRFLGELWDYNLANNIGSIPQADSEAFVDFAECVLAENRILEGRGSHLTESMLLQRLWNAIAPVLRTDLDRNDDKAVAIGHLRDKILNGSAKLSEVSVWPKGECLESWTDAVNARNKDCRFCHAELDTYLEPAPELRGTKRSSNLAGLHKTSATSMAIPPWQNSSSHNTSHTSFSSSLRFPNKPSYHLYLLA</sequence>
<proteinExistence type="predicted"/>
<accession>A0ABR3FCE1</accession>
<gene>
    <name evidence="2" type="ORF">V5O48_009016</name>
</gene>
<reference evidence="2 3" key="1">
    <citation type="submission" date="2024-02" db="EMBL/GenBank/DDBJ databases">
        <title>A draft genome for the cacao thread blight pathogen Marasmius crinis-equi.</title>
        <authorList>
            <person name="Cohen S.P."/>
            <person name="Baruah I.K."/>
            <person name="Amoako-Attah I."/>
            <person name="Bukari Y."/>
            <person name="Meinhardt L.W."/>
            <person name="Bailey B.A."/>
        </authorList>
    </citation>
    <scope>NUCLEOTIDE SEQUENCE [LARGE SCALE GENOMIC DNA]</scope>
    <source>
        <strain evidence="2 3">GH-76</strain>
    </source>
</reference>
<organism evidence="2 3">
    <name type="scientific">Marasmius crinis-equi</name>
    <dbReference type="NCBI Taxonomy" id="585013"/>
    <lineage>
        <taxon>Eukaryota</taxon>
        <taxon>Fungi</taxon>
        <taxon>Dikarya</taxon>
        <taxon>Basidiomycota</taxon>
        <taxon>Agaricomycotina</taxon>
        <taxon>Agaricomycetes</taxon>
        <taxon>Agaricomycetidae</taxon>
        <taxon>Agaricales</taxon>
        <taxon>Marasmiineae</taxon>
        <taxon>Marasmiaceae</taxon>
        <taxon>Marasmius</taxon>
    </lineage>
</organism>
<feature type="compositionally biased region" description="Low complexity" evidence="1">
    <location>
        <begin position="225"/>
        <end position="239"/>
    </location>
</feature>
<evidence type="ECO:0000313" key="3">
    <source>
        <dbReference type="Proteomes" id="UP001465976"/>
    </source>
</evidence>
<feature type="region of interest" description="Disordered" evidence="1">
    <location>
        <begin position="218"/>
        <end position="240"/>
    </location>
</feature>
<evidence type="ECO:0000313" key="2">
    <source>
        <dbReference type="EMBL" id="KAL0572944.1"/>
    </source>
</evidence>
<keyword evidence="3" id="KW-1185">Reference proteome</keyword>